<keyword evidence="8 9" id="KW-0413">Isomerase</keyword>
<keyword evidence="6 9" id="KW-0822">Tryptophan biosynthesis</keyword>
<accession>A0A517YKH1</accession>
<dbReference type="AlphaFoldDB" id="A0A517YKH1"/>
<proteinExistence type="inferred from homology"/>
<protein>
    <recommendedName>
        <fullName evidence="4 9">N-(5'-phosphoribosyl)anthranilate isomerase</fullName>
        <shortName evidence="9">PRAI</shortName>
        <ecNumber evidence="3 9">5.3.1.24</ecNumber>
    </recommendedName>
</protein>
<name>A0A517YKH1_9BACT</name>
<evidence type="ECO:0000256" key="7">
    <source>
        <dbReference type="ARBA" id="ARBA00023141"/>
    </source>
</evidence>
<keyword evidence="7 9" id="KW-0057">Aromatic amino acid biosynthesis</keyword>
<comment type="similarity">
    <text evidence="9">Belongs to the TrpF family.</text>
</comment>
<dbReference type="EC" id="5.3.1.24" evidence="3 9"/>
<dbReference type="PANTHER" id="PTHR42894:SF1">
    <property type="entry name" value="N-(5'-PHOSPHORIBOSYL)ANTHRANILATE ISOMERASE"/>
    <property type="match status" value="1"/>
</dbReference>
<evidence type="ECO:0000256" key="2">
    <source>
        <dbReference type="ARBA" id="ARBA00004664"/>
    </source>
</evidence>
<evidence type="ECO:0000256" key="9">
    <source>
        <dbReference type="HAMAP-Rule" id="MF_00135"/>
    </source>
</evidence>
<sequence length="231" mass="24188">MFRPPRAKICCIASVQEAALAVRCGASAVGLVSQMPSGPGPIEETLIAQIAATIPPAIGSFLLTSQQSVEQIVIQQRRCGVNTLQIVDRLEVGDYHDLRTALPGISLVQVIHVTGEESLVEACQIAERGVDALLLDSGNQSLAIKELGGTGRTHDWSISARIVAAVQIPVFLAGGLNEHNVAAAIHAVRPFGIDVCSGVRTLGKLDEVKLRAFVAAIAGSSPSTGRDADRT</sequence>
<keyword evidence="12" id="KW-1185">Reference proteome</keyword>
<dbReference type="InterPro" id="IPR044643">
    <property type="entry name" value="TrpF_fam"/>
</dbReference>
<reference evidence="11 12" key="1">
    <citation type="submission" date="2019-02" db="EMBL/GenBank/DDBJ databases">
        <title>Deep-cultivation of Planctomycetes and their phenomic and genomic characterization uncovers novel biology.</title>
        <authorList>
            <person name="Wiegand S."/>
            <person name="Jogler M."/>
            <person name="Boedeker C."/>
            <person name="Pinto D."/>
            <person name="Vollmers J."/>
            <person name="Rivas-Marin E."/>
            <person name="Kohn T."/>
            <person name="Peeters S.H."/>
            <person name="Heuer A."/>
            <person name="Rast P."/>
            <person name="Oberbeckmann S."/>
            <person name="Bunk B."/>
            <person name="Jeske O."/>
            <person name="Meyerdierks A."/>
            <person name="Storesund J.E."/>
            <person name="Kallscheuer N."/>
            <person name="Luecker S."/>
            <person name="Lage O.M."/>
            <person name="Pohl T."/>
            <person name="Merkel B.J."/>
            <person name="Hornburger P."/>
            <person name="Mueller R.-W."/>
            <person name="Bruemmer F."/>
            <person name="Labrenz M."/>
            <person name="Spormann A.M."/>
            <person name="Op den Camp H."/>
            <person name="Overmann J."/>
            <person name="Amann R."/>
            <person name="Jetten M.S.M."/>
            <person name="Mascher T."/>
            <person name="Medema M.H."/>
            <person name="Devos D.P."/>
            <person name="Kaster A.-K."/>
            <person name="Ovreas L."/>
            <person name="Rohde M."/>
            <person name="Galperin M.Y."/>
            <person name="Jogler C."/>
        </authorList>
    </citation>
    <scope>NUCLEOTIDE SEQUENCE [LARGE SCALE GENOMIC DNA]</scope>
    <source>
        <strain evidence="11 12">ETA_A8</strain>
    </source>
</reference>
<evidence type="ECO:0000256" key="3">
    <source>
        <dbReference type="ARBA" id="ARBA00012572"/>
    </source>
</evidence>
<feature type="domain" description="N-(5'phosphoribosyl) anthranilate isomerase (PRAI)" evidence="10">
    <location>
        <begin position="8"/>
        <end position="215"/>
    </location>
</feature>
<dbReference type="UniPathway" id="UPA00035">
    <property type="reaction ID" value="UER00042"/>
</dbReference>
<dbReference type="InterPro" id="IPR001240">
    <property type="entry name" value="PRAI_dom"/>
</dbReference>
<dbReference type="EMBL" id="CP036274">
    <property type="protein sequence ID" value="QDU30722.1"/>
    <property type="molecule type" value="Genomic_DNA"/>
</dbReference>
<dbReference type="CDD" id="cd00405">
    <property type="entry name" value="PRAI"/>
    <property type="match status" value="1"/>
</dbReference>
<dbReference type="Pfam" id="PF00697">
    <property type="entry name" value="PRAI"/>
    <property type="match status" value="1"/>
</dbReference>
<evidence type="ECO:0000256" key="1">
    <source>
        <dbReference type="ARBA" id="ARBA00001164"/>
    </source>
</evidence>
<dbReference type="RefSeq" id="WP_145096653.1">
    <property type="nucleotide sequence ID" value="NZ_CP036274.1"/>
</dbReference>
<dbReference type="GO" id="GO:0000162">
    <property type="term" value="P:L-tryptophan biosynthetic process"/>
    <property type="evidence" value="ECO:0007669"/>
    <property type="project" value="UniProtKB-UniRule"/>
</dbReference>
<dbReference type="Proteomes" id="UP000315017">
    <property type="component" value="Chromosome"/>
</dbReference>
<dbReference type="OrthoDB" id="9786954at2"/>
<evidence type="ECO:0000313" key="12">
    <source>
        <dbReference type="Proteomes" id="UP000315017"/>
    </source>
</evidence>
<evidence type="ECO:0000256" key="6">
    <source>
        <dbReference type="ARBA" id="ARBA00022822"/>
    </source>
</evidence>
<evidence type="ECO:0000259" key="10">
    <source>
        <dbReference type="Pfam" id="PF00697"/>
    </source>
</evidence>
<evidence type="ECO:0000256" key="5">
    <source>
        <dbReference type="ARBA" id="ARBA00022605"/>
    </source>
</evidence>
<evidence type="ECO:0000256" key="4">
    <source>
        <dbReference type="ARBA" id="ARBA00022272"/>
    </source>
</evidence>
<comment type="pathway">
    <text evidence="2 9">Amino-acid biosynthesis; L-tryptophan biosynthesis; L-tryptophan from chorismate: step 3/5.</text>
</comment>
<dbReference type="PANTHER" id="PTHR42894">
    <property type="entry name" value="N-(5'-PHOSPHORIBOSYL)ANTHRANILATE ISOMERASE"/>
    <property type="match status" value="1"/>
</dbReference>
<dbReference type="InterPro" id="IPR013785">
    <property type="entry name" value="Aldolase_TIM"/>
</dbReference>
<dbReference type="InterPro" id="IPR011060">
    <property type="entry name" value="RibuloseP-bd_barrel"/>
</dbReference>
<dbReference type="KEGG" id="aagg:ETAA8_58700"/>
<dbReference type="Gene3D" id="3.20.20.70">
    <property type="entry name" value="Aldolase class I"/>
    <property type="match status" value="1"/>
</dbReference>
<evidence type="ECO:0000256" key="8">
    <source>
        <dbReference type="ARBA" id="ARBA00023235"/>
    </source>
</evidence>
<gene>
    <name evidence="11" type="primary">trpF_2</name>
    <name evidence="9" type="synonym">trpF</name>
    <name evidence="11" type="ORF">ETAA8_58700</name>
</gene>
<keyword evidence="5 9" id="KW-0028">Amino-acid biosynthesis</keyword>
<dbReference type="HAMAP" id="MF_00135">
    <property type="entry name" value="PRAI"/>
    <property type="match status" value="1"/>
</dbReference>
<comment type="catalytic activity">
    <reaction evidence="1 9">
        <text>N-(5-phospho-beta-D-ribosyl)anthranilate = 1-(2-carboxyphenylamino)-1-deoxy-D-ribulose 5-phosphate</text>
        <dbReference type="Rhea" id="RHEA:21540"/>
        <dbReference type="ChEBI" id="CHEBI:18277"/>
        <dbReference type="ChEBI" id="CHEBI:58613"/>
        <dbReference type="EC" id="5.3.1.24"/>
    </reaction>
</comment>
<organism evidence="11 12">
    <name type="scientific">Anatilimnocola aggregata</name>
    <dbReference type="NCBI Taxonomy" id="2528021"/>
    <lineage>
        <taxon>Bacteria</taxon>
        <taxon>Pseudomonadati</taxon>
        <taxon>Planctomycetota</taxon>
        <taxon>Planctomycetia</taxon>
        <taxon>Pirellulales</taxon>
        <taxon>Pirellulaceae</taxon>
        <taxon>Anatilimnocola</taxon>
    </lineage>
</organism>
<evidence type="ECO:0000313" key="11">
    <source>
        <dbReference type="EMBL" id="QDU30722.1"/>
    </source>
</evidence>
<dbReference type="GO" id="GO:0004640">
    <property type="term" value="F:phosphoribosylanthranilate isomerase activity"/>
    <property type="evidence" value="ECO:0007669"/>
    <property type="project" value="UniProtKB-UniRule"/>
</dbReference>
<dbReference type="SUPFAM" id="SSF51366">
    <property type="entry name" value="Ribulose-phoshate binding barrel"/>
    <property type="match status" value="1"/>
</dbReference>